<dbReference type="PANTHER" id="PTHR45648:SF22">
    <property type="entry name" value="GDSL LIPASE_ACYLHYDROLASE FAMILY PROTEIN (AFU_ORTHOLOGUE AFUA_4G14700)"/>
    <property type="match status" value="1"/>
</dbReference>
<dbReference type="PANTHER" id="PTHR45648">
    <property type="entry name" value="GDSL LIPASE/ACYLHYDROLASE FAMILY PROTEIN (AFU_ORTHOLOGUE AFUA_4G14700)"/>
    <property type="match status" value="1"/>
</dbReference>
<sequence>MRFSLLATTSLTGASAAKGLYPGFSQIQDIFIFGDSYSKTGFDPSGTQPSSSNPLGNPSSVGRATSANGPNYVEYLTQMFNQSSVLTYNFGTGGATLNSSVVDSKFSLLDELNDYYLPIYTRDEDAATWANDTILFIVWVGINDINRSYLDEDPDMNPLIVDNYRRFVDTLYDTGARNFLLLNVPPLEKTPTVLQDEKTPNRATLEKAAVEDYNERLLGLVEEVEASYADVTVFHYDTHSLFNQVIEDPAQFEWTADYKTVTESCAAYEDGSAIGRTKYDACDYAVNEYMWRDKFHVTWPIHKLLAEELAGVLSS</sequence>
<keyword evidence="1" id="KW-0378">Hydrolase</keyword>
<dbReference type="InterPro" id="IPR001087">
    <property type="entry name" value="GDSL"/>
</dbReference>
<evidence type="ECO:0000256" key="2">
    <source>
        <dbReference type="SAM" id="MobiDB-lite"/>
    </source>
</evidence>
<reference evidence="3" key="1">
    <citation type="journal article" date="2019" name="Beilstein J. Org. Chem.">
        <title>Nanangenines: drimane sesquiterpenoids as the dominant metabolite cohort of a novel Australian fungus, Aspergillus nanangensis.</title>
        <authorList>
            <person name="Lacey H.J."/>
            <person name="Gilchrist C.L.M."/>
            <person name="Crombie A."/>
            <person name="Kalaitzis J.A."/>
            <person name="Vuong D."/>
            <person name="Rutledge P.J."/>
            <person name="Turner P."/>
            <person name="Pitt J.I."/>
            <person name="Lacey E."/>
            <person name="Chooi Y.H."/>
            <person name="Piggott A.M."/>
        </authorList>
    </citation>
    <scope>NUCLEOTIDE SEQUENCE</scope>
    <source>
        <strain evidence="3">MST-FP2251</strain>
    </source>
</reference>
<dbReference type="Pfam" id="PF00657">
    <property type="entry name" value="Lipase_GDSL"/>
    <property type="match status" value="1"/>
</dbReference>
<feature type="compositionally biased region" description="Low complexity" evidence="2">
    <location>
        <begin position="49"/>
        <end position="60"/>
    </location>
</feature>
<name>A0AAD4CVX7_ASPNN</name>
<evidence type="ECO:0000313" key="4">
    <source>
        <dbReference type="Proteomes" id="UP001194746"/>
    </source>
</evidence>
<reference evidence="3" key="2">
    <citation type="submission" date="2020-02" db="EMBL/GenBank/DDBJ databases">
        <authorList>
            <person name="Gilchrist C.L.M."/>
            <person name="Chooi Y.-H."/>
        </authorList>
    </citation>
    <scope>NUCLEOTIDE SEQUENCE</scope>
    <source>
        <strain evidence="3">MST-FP2251</strain>
    </source>
</reference>
<dbReference type="AlphaFoldDB" id="A0AAD4CVX7"/>
<evidence type="ECO:0000256" key="1">
    <source>
        <dbReference type="ARBA" id="ARBA00022801"/>
    </source>
</evidence>
<dbReference type="EMBL" id="VCAU01000006">
    <property type="protein sequence ID" value="KAF9893694.1"/>
    <property type="molecule type" value="Genomic_DNA"/>
</dbReference>
<dbReference type="InterPro" id="IPR051058">
    <property type="entry name" value="GDSL_Est/Lipase"/>
</dbReference>
<accession>A0AAD4CVX7</accession>
<dbReference type="GO" id="GO:0016788">
    <property type="term" value="F:hydrolase activity, acting on ester bonds"/>
    <property type="evidence" value="ECO:0007669"/>
    <property type="project" value="InterPro"/>
</dbReference>
<dbReference type="SUPFAM" id="SSF52266">
    <property type="entry name" value="SGNH hydrolase"/>
    <property type="match status" value="1"/>
</dbReference>
<dbReference type="Gene3D" id="3.40.50.1110">
    <property type="entry name" value="SGNH hydrolase"/>
    <property type="match status" value="1"/>
</dbReference>
<comment type="caution">
    <text evidence="3">The sequence shown here is derived from an EMBL/GenBank/DDBJ whole genome shotgun (WGS) entry which is preliminary data.</text>
</comment>
<evidence type="ECO:0000313" key="3">
    <source>
        <dbReference type="EMBL" id="KAF9893694.1"/>
    </source>
</evidence>
<dbReference type="Proteomes" id="UP001194746">
    <property type="component" value="Unassembled WGS sequence"/>
</dbReference>
<feature type="region of interest" description="Disordered" evidence="2">
    <location>
        <begin position="43"/>
        <end position="63"/>
    </location>
</feature>
<proteinExistence type="predicted"/>
<gene>
    <name evidence="3" type="ORF">FE257_009862</name>
</gene>
<dbReference type="InterPro" id="IPR036514">
    <property type="entry name" value="SGNH_hydro_sf"/>
</dbReference>
<organism evidence="3 4">
    <name type="scientific">Aspergillus nanangensis</name>
    <dbReference type="NCBI Taxonomy" id="2582783"/>
    <lineage>
        <taxon>Eukaryota</taxon>
        <taxon>Fungi</taxon>
        <taxon>Dikarya</taxon>
        <taxon>Ascomycota</taxon>
        <taxon>Pezizomycotina</taxon>
        <taxon>Eurotiomycetes</taxon>
        <taxon>Eurotiomycetidae</taxon>
        <taxon>Eurotiales</taxon>
        <taxon>Aspergillaceae</taxon>
        <taxon>Aspergillus</taxon>
        <taxon>Aspergillus subgen. Circumdati</taxon>
    </lineage>
</organism>
<keyword evidence="4" id="KW-1185">Reference proteome</keyword>
<protein>
    <submittedName>
        <fullName evidence="3">Uncharacterized protein</fullName>
    </submittedName>
</protein>
<dbReference type="CDD" id="cd01846">
    <property type="entry name" value="fatty_acyltransferase_like"/>
    <property type="match status" value="1"/>
</dbReference>